<evidence type="ECO:0000313" key="5">
    <source>
        <dbReference type="EMBL" id="KAJ2847559.1"/>
    </source>
</evidence>
<sequence>MLFLQIFGIAAAIIGVFGKAMPAQLKIRSQHAKRVVGGQEATANEFPFAVYISNPVSTNSTACAGAILTNQIIITAAYCVYDPSTGKAVDTNKVTVGYGKSNKVDQPVTSVNKIIIKDTYDPHSGIDDIALIQVNLTRQTSTAVDRIPVYVGSIEKDDSLTFMGWGSTEKIGFAATDILNYVNVTVGDEFSCKGVDIYQNSNGRAICTRNIFTPGKAPCWGDYGGPLIKYDHGTPKLVGVFSTFATDDGSPMYYCGNNITRAYYTHISYYMDFLQSKTGLTANDFTGNQPLMPSENGATTGNSSNGLSKGAIAGICVAGAAVLILLGVLAYVIRSNTKKRREARHEQRIYELGLQQLADELGGSYEPKVSSAVSAFHSSGVTPLEDNSFISRASMAYRHIRYSDYSDNSDQPFSENIPQMSEVGTELTMDTLSKTYRHTDGSPKVMDYIRAERDGKLADYYRHLLFYTADDEDNGDLIRL</sequence>
<gene>
    <name evidence="5" type="ORF">IWW36_003794</name>
</gene>
<dbReference type="InterPro" id="IPR043504">
    <property type="entry name" value="Peptidase_S1_PA_chymotrypsin"/>
</dbReference>
<keyword evidence="3" id="KW-0472">Membrane</keyword>
<dbReference type="InterPro" id="IPR009003">
    <property type="entry name" value="Peptidase_S1_PA"/>
</dbReference>
<dbReference type="GO" id="GO:0004252">
    <property type="term" value="F:serine-type endopeptidase activity"/>
    <property type="evidence" value="ECO:0007669"/>
    <property type="project" value="InterPro"/>
</dbReference>
<keyword evidence="6" id="KW-1185">Reference proteome</keyword>
<dbReference type="Gene3D" id="2.40.10.10">
    <property type="entry name" value="Trypsin-like serine proteases"/>
    <property type="match status" value="1"/>
</dbReference>
<feature type="transmembrane region" description="Helical" evidence="3">
    <location>
        <begin position="311"/>
        <end position="333"/>
    </location>
</feature>
<protein>
    <recommendedName>
        <fullName evidence="4">Peptidase S1 domain-containing protein</fullName>
    </recommendedName>
</protein>
<dbReference type="InterPro" id="IPR001254">
    <property type="entry name" value="Trypsin_dom"/>
</dbReference>
<dbReference type="SUPFAM" id="SSF50494">
    <property type="entry name" value="Trypsin-like serine proteases"/>
    <property type="match status" value="1"/>
</dbReference>
<name>A0A9W8LZE7_9FUNG</name>
<dbReference type="InterPro" id="IPR001314">
    <property type="entry name" value="Peptidase_S1A"/>
</dbReference>
<evidence type="ECO:0000256" key="2">
    <source>
        <dbReference type="ARBA" id="ARBA00023157"/>
    </source>
</evidence>
<dbReference type="Pfam" id="PF00089">
    <property type="entry name" value="Trypsin"/>
    <property type="match status" value="1"/>
</dbReference>
<dbReference type="PANTHER" id="PTHR24276:SF98">
    <property type="entry name" value="FI18310P1-RELATED"/>
    <property type="match status" value="1"/>
</dbReference>
<comment type="similarity">
    <text evidence="1">Belongs to the peptidase S1 family.</text>
</comment>
<dbReference type="PANTHER" id="PTHR24276">
    <property type="entry name" value="POLYSERASE-RELATED"/>
    <property type="match status" value="1"/>
</dbReference>
<dbReference type="SMART" id="SM00020">
    <property type="entry name" value="Tryp_SPc"/>
    <property type="match status" value="1"/>
</dbReference>
<keyword evidence="3" id="KW-0812">Transmembrane</keyword>
<dbReference type="InterPro" id="IPR050430">
    <property type="entry name" value="Peptidase_S1"/>
</dbReference>
<dbReference type="Proteomes" id="UP001139887">
    <property type="component" value="Unassembled WGS sequence"/>
</dbReference>
<evidence type="ECO:0000259" key="4">
    <source>
        <dbReference type="PROSITE" id="PS50240"/>
    </source>
</evidence>
<dbReference type="OrthoDB" id="6380398at2759"/>
<feature type="domain" description="Peptidase S1" evidence="4">
    <location>
        <begin position="35"/>
        <end position="279"/>
    </location>
</feature>
<dbReference type="EMBL" id="JANBUW010000295">
    <property type="protein sequence ID" value="KAJ2847559.1"/>
    <property type="molecule type" value="Genomic_DNA"/>
</dbReference>
<evidence type="ECO:0000256" key="3">
    <source>
        <dbReference type="SAM" id="Phobius"/>
    </source>
</evidence>
<dbReference type="AlphaFoldDB" id="A0A9W8LZE7"/>
<proteinExistence type="inferred from homology"/>
<evidence type="ECO:0000313" key="6">
    <source>
        <dbReference type="Proteomes" id="UP001139887"/>
    </source>
</evidence>
<dbReference type="PRINTS" id="PR00722">
    <property type="entry name" value="CHYMOTRYPSIN"/>
</dbReference>
<evidence type="ECO:0000256" key="1">
    <source>
        <dbReference type="ARBA" id="ARBA00007664"/>
    </source>
</evidence>
<dbReference type="PROSITE" id="PS50240">
    <property type="entry name" value="TRYPSIN_DOM"/>
    <property type="match status" value="1"/>
</dbReference>
<comment type="caution">
    <text evidence="5">The sequence shown here is derived from an EMBL/GenBank/DDBJ whole genome shotgun (WGS) entry which is preliminary data.</text>
</comment>
<dbReference type="GO" id="GO:0006508">
    <property type="term" value="P:proteolysis"/>
    <property type="evidence" value="ECO:0007669"/>
    <property type="project" value="InterPro"/>
</dbReference>
<keyword evidence="2" id="KW-1015">Disulfide bond</keyword>
<keyword evidence="3" id="KW-1133">Transmembrane helix</keyword>
<accession>A0A9W8LZE7</accession>
<organism evidence="5 6">
    <name type="scientific">Coemansia brasiliensis</name>
    <dbReference type="NCBI Taxonomy" id="2650707"/>
    <lineage>
        <taxon>Eukaryota</taxon>
        <taxon>Fungi</taxon>
        <taxon>Fungi incertae sedis</taxon>
        <taxon>Zoopagomycota</taxon>
        <taxon>Kickxellomycotina</taxon>
        <taxon>Kickxellomycetes</taxon>
        <taxon>Kickxellales</taxon>
        <taxon>Kickxellaceae</taxon>
        <taxon>Coemansia</taxon>
    </lineage>
</organism>
<reference evidence="5" key="1">
    <citation type="submission" date="2022-07" db="EMBL/GenBank/DDBJ databases">
        <title>Phylogenomic reconstructions and comparative analyses of Kickxellomycotina fungi.</title>
        <authorList>
            <person name="Reynolds N.K."/>
            <person name="Stajich J.E."/>
            <person name="Barry K."/>
            <person name="Grigoriev I.V."/>
            <person name="Crous P."/>
            <person name="Smith M.E."/>
        </authorList>
    </citation>
    <scope>NUCLEOTIDE SEQUENCE</scope>
    <source>
        <strain evidence="5">NRRL 1566</strain>
    </source>
</reference>